<dbReference type="EMBL" id="CAQQ02164075">
    <property type="status" value="NOT_ANNOTATED_CDS"/>
    <property type="molecule type" value="Genomic_DNA"/>
</dbReference>
<evidence type="ECO:0000313" key="2">
    <source>
        <dbReference type="Proteomes" id="UP000015102"/>
    </source>
</evidence>
<dbReference type="EMBL" id="CAQQ02164074">
    <property type="status" value="NOT_ANNOTATED_CDS"/>
    <property type="molecule type" value="Genomic_DNA"/>
</dbReference>
<organism evidence="1 2">
    <name type="scientific">Megaselia scalaris</name>
    <name type="common">Humpbacked fly</name>
    <name type="synonym">Phora scalaris</name>
    <dbReference type="NCBI Taxonomy" id="36166"/>
    <lineage>
        <taxon>Eukaryota</taxon>
        <taxon>Metazoa</taxon>
        <taxon>Ecdysozoa</taxon>
        <taxon>Arthropoda</taxon>
        <taxon>Hexapoda</taxon>
        <taxon>Insecta</taxon>
        <taxon>Pterygota</taxon>
        <taxon>Neoptera</taxon>
        <taxon>Endopterygota</taxon>
        <taxon>Diptera</taxon>
        <taxon>Brachycera</taxon>
        <taxon>Muscomorpha</taxon>
        <taxon>Platypezoidea</taxon>
        <taxon>Phoridae</taxon>
        <taxon>Megaseliini</taxon>
        <taxon>Megaselia</taxon>
    </lineage>
</organism>
<accession>T1GI64</accession>
<dbReference type="EMBL" id="CAQQ02164076">
    <property type="status" value="NOT_ANNOTATED_CDS"/>
    <property type="molecule type" value="Genomic_DNA"/>
</dbReference>
<proteinExistence type="predicted"/>
<dbReference type="Proteomes" id="UP000015102">
    <property type="component" value="Unassembled WGS sequence"/>
</dbReference>
<dbReference type="EnsemblMetazoa" id="MESCA003132-RA">
    <property type="protein sequence ID" value="MESCA003132-PA"/>
    <property type="gene ID" value="MESCA003132"/>
</dbReference>
<keyword evidence="2" id="KW-1185">Reference proteome</keyword>
<dbReference type="HOGENOM" id="CLU_3437619_0_0_1"/>
<reference evidence="2" key="1">
    <citation type="submission" date="2013-02" db="EMBL/GenBank/DDBJ databases">
        <authorList>
            <person name="Hughes D."/>
        </authorList>
    </citation>
    <scope>NUCLEOTIDE SEQUENCE</scope>
    <source>
        <strain>Durham</strain>
        <strain evidence="2">NC isolate 2 -- Noor lab</strain>
    </source>
</reference>
<reference evidence="1" key="2">
    <citation type="submission" date="2015-06" db="UniProtKB">
        <authorList>
            <consortium name="EnsemblMetazoa"/>
        </authorList>
    </citation>
    <scope>IDENTIFICATION</scope>
</reference>
<evidence type="ECO:0000313" key="1">
    <source>
        <dbReference type="EnsemblMetazoa" id="MESCA003132-PA"/>
    </source>
</evidence>
<protein>
    <submittedName>
        <fullName evidence="1">Uncharacterized protein</fullName>
    </submittedName>
</protein>
<name>T1GI64_MEGSC</name>
<sequence length="11" mass="1333">MQVLPNQEVFQ</sequence>